<name>A0AAE0FXH6_9CHLO</name>
<dbReference type="SUPFAM" id="SSF51126">
    <property type="entry name" value="Pectin lyase-like"/>
    <property type="match status" value="1"/>
</dbReference>
<sequence>MRRDVRRKALLLALGACLVSFAEAADWVSKWVEECSSWCGSGLRTLEVSCRSSPGEYAGNGWKQASEFDWVTLSDSACDGSSRPAGQEACHVECYYVDPTNGSDANNGTEGAPLHRVARCVELSAGSEDVTRCILRSGVYSETNITLEGVSRLVVEPAAGETAVFDGTAPLSGLNWTASTARAEILVAEALAIPRRAALVVDGAALQCAADYDRDNLGDEPCFAFNPRAEDGAGWAAVFSRVNATSFFLNGTLATKPNCSFWWEKEGGGTLYVDTTGRSEGYLPEVTFPPPS</sequence>
<keyword evidence="3" id="KW-1185">Reference proteome</keyword>
<gene>
    <name evidence="2" type="ORF">CYMTET_23790</name>
</gene>
<evidence type="ECO:0008006" key="4">
    <source>
        <dbReference type="Google" id="ProtNLM"/>
    </source>
</evidence>
<comment type="caution">
    <text evidence="2">The sequence shown here is derived from an EMBL/GenBank/DDBJ whole genome shotgun (WGS) entry which is preliminary data.</text>
</comment>
<dbReference type="EMBL" id="LGRX02012266">
    <property type="protein sequence ID" value="KAK3267669.1"/>
    <property type="molecule type" value="Genomic_DNA"/>
</dbReference>
<organism evidence="2 3">
    <name type="scientific">Cymbomonas tetramitiformis</name>
    <dbReference type="NCBI Taxonomy" id="36881"/>
    <lineage>
        <taxon>Eukaryota</taxon>
        <taxon>Viridiplantae</taxon>
        <taxon>Chlorophyta</taxon>
        <taxon>Pyramimonadophyceae</taxon>
        <taxon>Pyramimonadales</taxon>
        <taxon>Pyramimonadaceae</taxon>
        <taxon>Cymbomonas</taxon>
    </lineage>
</organism>
<evidence type="ECO:0000256" key="1">
    <source>
        <dbReference type="SAM" id="SignalP"/>
    </source>
</evidence>
<proteinExistence type="predicted"/>
<protein>
    <recommendedName>
        <fullName evidence="4">DUF1565 domain-containing protein</fullName>
    </recommendedName>
</protein>
<keyword evidence="1" id="KW-0732">Signal</keyword>
<dbReference type="InterPro" id="IPR011050">
    <property type="entry name" value="Pectin_lyase_fold/virulence"/>
</dbReference>
<feature type="signal peptide" evidence="1">
    <location>
        <begin position="1"/>
        <end position="24"/>
    </location>
</feature>
<reference evidence="2 3" key="1">
    <citation type="journal article" date="2015" name="Genome Biol. Evol.">
        <title>Comparative Genomics of a Bacterivorous Green Alga Reveals Evolutionary Causalities and Consequences of Phago-Mixotrophic Mode of Nutrition.</title>
        <authorList>
            <person name="Burns J.A."/>
            <person name="Paasch A."/>
            <person name="Narechania A."/>
            <person name="Kim E."/>
        </authorList>
    </citation>
    <scope>NUCLEOTIDE SEQUENCE [LARGE SCALE GENOMIC DNA]</scope>
    <source>
        <strain evidence="2 3">PLY_AMNH</strain>
    </source>
</reference>
<dbReference type="AlphaFoldDB" id="A0AAE0FXH6"/>
<dbReference type="Proteomes" id="UP001190700">
    <property type="component" value="Unassembled WGS sequence"/>
</dbReference>
<evidence type="ECO:0000313" key="2">
    <source>
        <dbReference type="EMBL" id="KAK3267669.1"/>
    </source>
</evidence>
<evidence type="ECO:0000313" key="3">
    <source>
        <dbReference type="Proteomes" id="UP001190700"/>
    </source>
</evidence>
<accession>A0AAE0FXH6</accession>
<feature type="chain" id="PRO_5042197724" description="DUF1565 domain-containing protein" evidence="1">
    <location>
        <begin position="25"/>
        <end position="292"/>
    </location>
</feature>
<dbReference type="InterPro" id="IPR012334">
    <property type="entry name" value="Pectin_lyas_fold"/>
</dbReference>
<dbReference type="Gene3D" id="2.160.20.10">
    <property type="entry name" value="Single-stranded right-handed beta-helix, Pectin lyase-like"/>
    <property type="match status" value="1"/>
</dbReference>